<dbReference type="InterPro" id="IPR007315">
    <property type="entry name" value="PIG-V/Gpi18"/>
</dbReference>
<dbReference type="Proteomes" id="UP000004217">
    <property type="component" value="Unassembled WGS sequence"/>
</dbReference>
<dbReference type="PATRIC" id="fig|700597.3.peg.3767"/>
<evidence type="ECO:0000256" key="4">
    <source>
        <dbReference type="ARBA" id="ARBA00022676"/>
    </source>
</evidence>
<comment type="caution">
    <text evidence="11">The sequence shown here is derived from an EMBL/GenBank/DDBJ whole genome shotgun (WGS) entry which is preliminary data.</text>
</comment>
<keyword evidence="6 10" id="KW-0812">Transmembrane</keyword>
<evidence type="ECO:0000256" key="10">
    <source>
        <dbReference type="SAM" id="Phobius"/>
    </source>
</evidence>
<evidence type="ECO:0000313" key="11">
    <source>
        <dbReference type="EMBL" id="EGX58135.1"/>
    </source>
</evidence>
<reference evidence="11 12" key="1">
    <citation type="submission" date="2011-08" db="EMBL/GenBank/DDBJ databases">
        <authorList>
            <person name="Lin Y."/>
            <person name="Hao X."/>
            <person name="Johnstone L."/>
            <person name="Miller S.J."/>
            <person name="Wei G."/>
            <person name="Rensing C."/>
        </authorList>
    </citation>
    <scope>NUCLEOTIDE SEQUENCE [LARGE SCALE GENOMIC DNA]</scope>
    <source>
        <strain evidence="11 12">K42</strain>
    </source>
</reference>
<feature type="transmembrane region" description="Helical" evidence="10">
    <location>
        <begin position="224"/>
        <end position="243"/>
    </location>
</feature>
<sequence>MFTMNGRQGPRGSSAAVADGPRDAHPLAVMAAAKVIGVLVLALWSSLNGKSAHTLLSARWDSLWYVRVVEHGYDFTLTAPDGRVLSNRAFFPLLPALQWTLSRLSQLTPADAGLLVSAVSSLVAAVGVYRVVGLFTDHRTALLTVALWATLPVSIVQSMAYSESLFTAVAVWALYLALTRRWIPAAVLACAAGLTRPVGLAVALGVWTAVVTGIREQGWDAKKAVSLVVAPAGFASYVLWVGMQEGRLFGYFDVQSAWGNGFDGGISFLVFAGNLATTPPFAGGIALLVAVGLAVWAYSRGFSASYPLPLQVYSGVIIALALGSSGFFGSKPRLLLPVFSLLIPLAALLGRRSTRVRVSVIAATCLLSAVYGAFWLNGSGPP</sequence>
<feature type="transmembrane region" description="Helical" evidence="10">
    <location>
        <begin position="358"/>
        <end position="376"/>
    </location>
</feature>
<dbReference type="UniPathway" id="UPA00196"/>
<proteinExistence type="predicted"/>
<dbReference type="PANTHER" id="PTHR12468:SF2">
    <property type="entry name" value="GPI MANNOSYLTRANSFERASE 2"/>
    <property type="match status" value="1"/>
</dbReference>
<feature type="transmembrane region" description="Helical" evidence="10">
    <location>
        <begin position="112"/>
        <end position="129"/>
    </location>
</feature>
<feature type="transmembrane region" description="Helical" evidence="10">
    <location>
        <begin position="310"/>
        <end position="328"/>
    </location>
</feature>
<dbReference type="AlphaFoldDB" id="G2GEB0"/>
<dbReference type="GO" id="GO:0006506">
    <property type="term" value="P:GPI anchor biosynthetic process"/>
    <property type="evidence" value="ECO:0007669"/>
    <property type="project" value="UniProtKB-UniPathway"/>
</dbReference>
<accession>G2GEB0</accession>
<dbReference type="GO" id="GO:0016020">
    <property type="term" value="C:membrane"/>
    <property type="evidence" value="ECO:0007669"/>
    <property type="project" value="GOC"/>
</dbReference>
<keyword evidence="5" id="KW-0808">Transferase</keyword>
<dbReference type="EMBL" id="AGBF01000065">
    <property type="protein sequence ID" value="EGX58135.1"/>
    <property type="molecule type" value="Genomic_DNA"/>
</dbReference>
<keyword evidence="4" id="KW-0328">Glycosyltransferase</keyword>
<evidence type="ECO:0000256" key="1">
    <source>
        <dbReference type="ARBA" id="ARBA00004477"/>
    </source>
</evidence>
<feature type="transmembrane region" description="Helical" evidence="10">
    <location>
        <begin position="334"/>
        <end position="351"/>
    </location>
</feature>
<evidence type="ECO:0000256" key="3">
    <source>
        <dbReference type="ARBA" id="ARBA00022502"/>
    </source>
</evidence>
<organism evidence="11 12">
    <name type="scientific">Streptomyces zinciresistens K42</name>
    <dbReference type="NCBI Taxonomy" id="700597"/>
    <lineage>
        <taxon>Bacteria</taxon>
        <taxon>Bacillati</taxon>
        <taxon>Actinomycetota</taxon>
        <taxon>Actinomycetes</taxon>
        <taxon>Kitasatosporales</taxon>
        <taxon>Streptomycetaceae</taxon>
        <taxon>Streptomyces</taxon>
    </lineage>
</organism>
<dbReference type="GO" id="GO:0004376">
    <property type="term" value="F:GPI mannosyltransferase activity"/>
    <property type="evidence" value="ECO:0007669"/>
    <property type="project" value="InterPro"/>
</dbReference>
<protein>
    <submittedName>
        <fullName evidence="11">Integral membrane protein</fullName>
    </submittedName>
</protein>
<comment type="pathway">
    <text evidence="2">Glycolipid biosynthesis; glycosylphosphatidylinositol-anchor biosynthesis.</text>
</comment>
<evidence type="ECO:0000256" key="5">
    <source>
        <dbReference type="ARBA" id="ARBA00022679"/>
    </source>
</evidence>
<evidence type="ECO:0000313" key="12">
    <source>
        <dbReference type="Proteomes" id="UP000004217"/>
    </source>
</evidence>
<evidence type="ECO:0000256" key="2">
    <source>
        <dbReference type="ARBA" id="ARBA00004687"/>
    </source>
</evidence>
<name>G2GEB0_9ACTN</name>
<feature type="transmembrane region" description="Helical" evidence="10">
    <location>
        <begin position="27"/>
        <end position="47"/>
    </location>
</feature>
<evidence type="ECO:0000256" key="6">
    <source>
        <dbReference type="ARBA" id="ARBA00022692"/>
    </source>
</evidence>
<dbReference type="PANTHER" id="PTHR12468">
    <property type="entry name" value="GPI MANNOSYLTRANSFERASE 2"/>
    <property type="match status" value="1"/>
</dbReference>
<evidence type="ECO:0000256" key="9">
    <source>
        <dbReference type="ARBA" id="ARBA00023136"/>
    </source>
</evidence>
<feature type="transmembrane region" description="Helical" evidence="10">
    <location>
        <begin position="281"/>
        <end position="298"/>
    </location>
</feature>
<keyword evidence="12" id="KW-1185">Reference proteome</keyword>
<keyword evidence="7" id="KW-0256">Endoplasmic reticulum</keyword>
<keyword evidence="3" id="KW-0337">GPI-anchor biosynthesis</keyword>
<comment type="subcellular location">
    <subcellularLocation>
        <location evidence="1">Endoplasmic reticulum membrane</location>
        <topology evidence="1">Multi-pass membrane protein</topology>
    </subcellularLocation>
</comment>
<gene>
    <name evidence="11" type="ORF">SZN_19205</name>
</gene>
<dbReference type="GO" id="GO:0000009">
    <property type="term" value="F:alpha-1,6-mannosyltransferase activity"/>
    <property type="evidence" value="ECO:0007669"/>
    <property type="project" value="InterPro"/>
</dbReference>
<evidence type="ECO:0000256" key="7">
    <source>
        <dbReference type="ARBA" id="ARBA00022824"/>
    </source>
</evidence>
<evidence type="ECO:0000256" key="8">
    <source>
        <dbReference type="ARBA" id="ARBA00022989"/>
    </source>
</evidence>
<keyword evidence="8 10" id="KW-1133">Transmembrane helix</keyword>
<keyword evidence="9 10" id="KW-0472">Membrane</keyword>
<dbReference type="RefSeq" id="WP_007497438.1">
    <property type="nucleotide sequence ID" value="NZ_AGBF01000065.1"/>
</dbReference>